<sequence length="411" mass="45319">MNFLSEGERVSRIDSRFEETVAALGAEIQLAQSIQAADPQLVLVFEALDEQIDLTTVAQKLGLEILVESEGAIEPTDEYQLISKKPRNPFIGSCLHAVCLNQKALDDLLSLWRTWKQSKSLPYGYSPLRELFSHLKDLRPWGPQDRLKMLDWDEHFADRITDKPHAIEIELWYRRSPLKRLASQREVTALVEQAGGQVHTSAVIEQIGYHGLKCTVPTESLRDLARGDFDSVQVVRSANVMYLRVTGQGLPVAGPPTDPISGQDSPLPTAEPVVCLLDGVPAANHPLLRDRVIVHDPDDLLSNATVEELKHGTWMASATIWGDRGAGELAANRPVLVRPILTPSDETADRSEELPAAELVPDLMWRVFRELFDGEGAEGPAGSQIAVINLSVGDPASPFDSILSSWARIID</sequence>
<gene>
    <name evidence="1" type="ORF">GCM10009811_01820</name>
</gene>
<dbReference type="EMBL" id="BAAAPO010000004">
    <property type="protein sequence ID" value="GAA1780139.1"/>
    <property type="molecule type" value="Genomic_DNA"/>
</dbReference>
<name>A0ABN2L9E0_9MICO</name>
<proteinExistence type="predicted"/>
<evidence type="ECO:0000313" key="2">
    <source>
        <dbReference type="Proteomes" id="UP001499938"/>
    </source>
</evidence>
<keyword evidence="2" id="KW-1185">Reference proteome</keyword>
<evidence type="ECO:0000313" key="1">
    <source>
        <dbReference type="EMBL" id="GAA1780139.1"/>
    </source>
</evidence>
<organism evidence="1 2">
    <name type="scientific">Nostocoides veronense</name>
    <dbReference type="NCBI Taxonomy" id="330836"/>
    <lineage>
        <taxon>Bacteria</taxon>
        <taxon>Bacillati</taxon>
        <taxon>Actinomycetota</taxon>
        <taxon>Actinomycetes</taxon>
        <taxon>Micrococcales</taxon>
        <taxon>Intrasporangiaceae</taxon>
        <taxon>Nostocoides</taxon>
    </lineage>
</organism>
<dbReference type="Proteomes" id="UP001499938">
    <property type="component" value="Unassembled WGS sequence"/>
</dbReference>
<comment type="caution">
    <text evidence="1">The sequence shown here is derived from an EMBL/GenBank/DDBJ whole genome shotgun (WGS) entry which is preliminary data.</text>
</comment>
<protein>
    <submittedName>
        <fullName evidence="1">Uncharacterized protein</fullName>
    </submittedName>
</protein>
<reference evidence="1 2" key="1">
    <citation type="journal article" date="2019" name="Int. J. Syst. Evol. Microbiol.">
        <title>The Global Catalogue of Microorganisms (GCM) 10K type strain sequencing project: providing services to taxonomists for standard genome sequencing and annotation.</title>
        <authorList>
            <consortium name="The Broad Institute Genomics Platform"/>
            <consortium name="The Broad Institute Genome Sequencing Center for Infectious Disease"/>
            <person name="Wu L."/>
            <person name="Ma J."/>
        </authorList>
    </citation>
    <scope>NUCLEOTIDE SEQUENCE [LARGE SCALE GENOMIC DNA]</scope>
    <source>
        <strain evidence="1 2">JCM 15592</strain>
    </source>
</reference>
<accession>A0ABN2L9E0</accession>